<dbReference type="Proteomes" id="UP001500454">
    <property type="component" value="Unassembled WGS sequence"/>
</dbReference>
<feature type="region of interest" description="Disordered" evidence="1">
    <location>
        <begin position="1"/>
        <end position="45"/>
    </location>
</feature>
<evidence type="ECO:0000313" key="3">
    <source>
        <dbReference type="Proteomes" id="UP001500454"/>
    </source>
</evidence>
<comment type="caution">
    <text evidence="2">The sequence shown here is derived from an EMBL/GenBank/DDBJ whole genome shotgun (WGS) entry which is preliminary data.</text>
</comment>
<evidence type="ECO:0000256" key="1">
    <source>
        <dbReference type="SAM" id="MobiDB-lite"/>
    </source>
</evidence>
<proteinExistence type="predicted"/>
<keyword evidence="3" id="KW-1185">Reference proteome</keyword>
<accession>A0ABP8IU86</accession>
<gene>
    <name evidence="2" type="ORF">GCM10023186_03990</name>
</gene>
<organism evidence="2 3">
    <name type="scientific">Hymenobacter koreensis</name>
    <dbReference type="NCBI Taxonomy" id="1084523"/>
    <lineage>
        <taxon>Bacteria</taxon>
        <taxon>Pseudomonadati</taxon>
        <taxon>Bacteroidota</taxon>
        <taxon>Cytophagia</taxon>
        <taxon>Cytophagales</taxon>
        <taxon>Hymenobacteraceae</taxon>
        <taxon>Hymenobacter</taxon>
    </lineage>
</organism>
<reference evidence="3" key="1">
    <citation type="journal article" date="2019" name="Int. J. Syst. Evol. Microbiol.">
        <title>The Global Catalogue of Microorganisms (GCM) 10K type strain sequencing project: providing services to taxonomists for standard genome sequencing and annotation.</title>
        <authorList>
            <consortium name="The Broad Institute Genomics Platform"/>
            <consortium name="The Broad Institute Genome Sequencing Center for Infectious Disease"/>
            <person name="Wu L."/>
            <person name="Ma J."/>
        </authorList>
    </citation>
    <scope>NUCLEOTIDE SEQUENCE [LARGE SCALE GENOMIC DNA]</scope>
    <source>
        <strain evidence="3">JCM 17924</strain>
    </source>
</reference>
<evidence type="ECO:0008006" key="4">
    <source>
        <dbReference type="Google" id="ProtNLM"/>
    </source>
</evidence>
<dbReference type="InterPro" id="IPR052948">
    <property type="entry name" value="Low_temp-induced_all0457"/>
</dbReference>
<sequence>MNSSNMSNSGSSMGNSNMGSTTGSQYGSANTQGGSSSGGYLTSTFRDRDSAERAYSSLSSRGYTKDDVNVLMSDDTRKTHFGDHTPDSDLGNKAMEGAGVGSAIGGTAGAVIGAIAAIGTSVALPGLGLIVAGPLAAALAGAGAGGLTGGLVGALVGSGIPEERAAEYEHDIKNGGIVMGVRPRNDEDARHLQDEFRRNNGDRIYY</sequence>
<protein>
    <recommendedName>
        <fullName evidence="4">General stress protein 17M-like domain-containing protein</fullName>
    </recommendedName>
</protein>
<dbReference type="PANTHER" id="PTHR36109:SF2">
    <property type="entry name" value="MEMBRANE PROTEIN"/>
    <property type="match status" value="1"/>
</dbReference>
<dbReference type="PANTHER" id="PTHR36109">
    <property type="entry name" value="MEMBRANE PROTEIN-RELATED"/>
    <property type="match status" value="1"/>
</dbReference>
<name>A0ABP8IU86_9BACT</name>
<evidence type="ECO:0000313" key="2">
    <source>
        <dbReference type="EMBL" id="GAA4373429.1"/>
    </source>
</evidence>
<feature type="compositionally biased region" description="Low complexity" evidence="1">
    <location>
        <begin position="1"/>
        <end position="24"/>
    </location>
</feature>
<dbReference type="EMBL" id="BAABHA010000001">
    <property type="protein sequence ID" value="GAA4373429.1"/>
    <property type="molecule type" value="Genomic_DNA"/>
</dbReference>